<keyword evidence="2" id="KW-1185">Reference proteome</keyword>
<evidence type="ECO:0000313" key="1">
    <source>
        <dbReference type="EMBL" id="KAI5649283.1"/>
    </source>
</evidence>
<protein>
    <submittedName>
        <fullName evidence="1">Uncharacterized protein</fullName>
    </submittedName>
</protein>
<gene>
    <name evidence="1" type="ORF">M9H77_35288</name>
</gene>
<name>A0ACB9ZQH5_CATRO</name>
<sequence length="244" mass="27735">MENKDSILNFVKERKSAHATQEGWGEDQEKKRRAAGRDNGSCASNCPSCNERKRKAAARWLQFEVSGGFKILNHLFGSTLLEKSRPTTSSLKRTNTSKRARVDNSIRNPTNPAIPPYLERWGPLLQISGNYYLELVCEFYANMFHKTDKDLSTIISTAKSVRIILDKERLTSLLGIRDKGNTITTDSKRKSMMRTRIGIMRRLAIALRSARVRRRPGKRTLSSILLSSIAAMLGTKFKRYGYPH</sequence>
<organism evidence="1 2">
    <name type="scientific">Catharanthus roseus</name>
    <name type="common">Madagascar periwinkle</name>
    <name type="synonym">Vinca rosea</name>
    <dbReference type="NCBI Taxonomy" id="4058"/>
    <lineage>
        <taxon>Eukaryota</taxon>
        <taxon>Viridiplantae</taxon>
        <taxon>Streptophyta</taxon>
        <taxon>Embryophyta</taxon>
        <taxon>Tracheophyta</taxon>
        <taxon>Spermatophyta</taxon>
        <taxon>Magnoliopsida</taxon>
        <taxon>eudicotyledons</taxon>
        <taxon>Gunneridae</taxon>
        <taxon>Pentapetalae</taxon>
        <taxon>asterids</taxon>
        <taxon>lamiids</taxon>
        <taxon>Gentianales</taxon>
        <taxon>Apocynaceae</taxon>
        <taxon>Rauvolfioideae</taxon>
        <taxon>Vinceae</taxon>
        <taxon>Catharanthinae</taxon>
        <taxon>Catharanthus</taxon>
    </lineage>
</organism>
<evidence type="ECO:0000313" key="2">
    <source>
        <dbReference type="Proteomes" id="UP001060085"/>
    </source>
</evidence>
<dbReference type="Proteomes" id="UP001060085">
    <property type="component" value="Linkage Group LG08"/>
</dbReference>
<dbReference type="EMBL" id="CM044708">
    <property type="protein sequence ID" value="KAI5649283.1"/>
    <property type="molecule type" value="Genomic_DNA"/>
</dbReference>
<accession>A0ACB9ZQH5</accession>
<comment type="caution">
    <text evidence="1">The sequence shown here is derived from an EMBL/GenBank/DDBJ whole genome shotgun (WGS) entry which is preliminary data.</text>
</comment>
<proteinExistence type="predicted"/>
<reference evidence="2" key="1">
    <citation type="journal article" date="2023" name="Nat. Plants">
        <title>Single-cell RNA sequencing provides a high-resolution roadmap for understanding the multicellular compartmentation of specialized metabolism.</title>
        <authorList>
            <person name="Sun S."/>
            <person name="Shen X."/>
            <person name="Li Y."/>
            <person name="Li Y."/>
            <person name="Wang S."/>
            <person name="Li R."/>
            <person name="Zhang H."/>
            <person name="Shen G."/>
            <person name="Guo B."/>
            <person name="Wei J."/>
            <person name="Xu J."/>
            <person name="St-Pierre B."/>
            <person name="Chen S."/>
            <person name="Sun C."/>
        </authorList>
    </citation>
    <scope>NUCLEOTIDE SEQUENCE [LARGE SCALE GENOMIC DNA]</scope>
</reference>